<comment type="caution">
    <text evidence="2">The sequence shown here is derived from an EMBL/GenBank/DDBJ whole genome shotgun (WGS) entry which is preliminary data.</text>
</comment>
<keyword evidence="1" id="KW-0812">Transmembrane</keyword>
<sequence>MKIKAKDILPFLGFFLITIGNGKYLGAKFGDLIEYLGIVVLLILCYWPSKTNHVSITETIKVLLLTLLLSIGAFIKGAPTKACYMIALTSFALMSFALKSQSVLSTNKRIKIAANAIFSGAVFSALIGSITGTLGLTLGSDESIVGILYVSGFQVKNYCGGIWMLLFVLNYIYFKRTNRINTKRSVYTLCAISIFLILSGSKGACVLCVLFVLGVNYNKIVSLKKEQKKVFGVIFGAILILMAIYLYNNILINIKTYAYRMRGFQNLLDYMLDDSKRLMFGISDIAYADNGNTYVNNIRSFLGWEASVEMAHVNILIKNGLLGVFPYIMIYKSYISEKKYLNSVDKSILLALIILMLISGFVETYIVSIHYVVGPVLYCLVNGIISQKDKREIKENEN</sequence>
<dbReference type="EMBL" id="JAJCJK010000025">
    <property type="protein sequence ID" value="MCB6939364.1"/>
    <property type="molecule type" value="Genomic_DNA"/>
</dbReference>
<evidence type="ECO:0000256" key="1">
    <source>
        <dbReference type="SAM" id="Phobius"/>
    </source>
</evidence>
<dbReference type="AlphaFoldDB" id="A0AAW4UGL4"/>
<evidence type="ECO:0000313" key="3">
    <source>
        <dbReference type="Proteomes" id="UP001197684"/>
    </source>
</evidence>
<feature type="transmembrane region" description="Helical" evidence="1">
    <location>
        <begin position="112"/>
        <end position="135"/>
    </location>
</feature>
<feature type="transmembrane region" description="Helical" evidence="1">
    <location>
        <begin position="155"/>
        <end position="174"/>
    </location>
</feature>
<evidence type="ECO:0008006" key="4">
    <source>
        <dbReference type="Google" id="ProtNLM"/>
    </source>
</evidence>
<reference evidence="2" key="1">
    <citation type="submission" date="2021-10" db="EMBL/GenBank/DDBJ databases">
        <title>Collection of gut derived symbiotic bacterial strains cultured from healthy donors.</title>
        <authorList>
            <person name="Lin H."/>
            <person name="Littmann E."/>
            <person name="Kohout C."/>
            <person name="Pamer E.G."/>
        </authorList>
    </citation>
    <scope>NUCLEOTIDE SEQUENCE</scope>
    <source>
        <strain evidence="2">DFI.9.42</strain>
    </source>
</reference>
<dbReference type="RefSeq" id="WP_306778659.1">
    <property type="nucleotide sequence ID" value="NZ_JAJCJK010000025.1"/>
</dbReference>
<accession>A0AAW4UGL4</accession>
<gene>
    <name evidence="2" type="ORF">LIZ56_13235</name>
</gene>
<proteinExistence type="predicted"/>
<feature type="transmembrane region" description="Helical" evidence="1">
    <location>
        <begin position="344"/>
        <end position="362"/>
    </location>
</feature>
<feature type="transmembrane region" description="Helical" evidence="1">
    <location>
        <begin position="368"/>
        <end position="385"/>
    </location>
</feature>
<evidence type="ECO:0000313" key="2">
    <source>
        <dbReference type="EMBL" id="MCB6939364.1"/>
    </source>
</evidence>
<dbReference type="Proteomes" id="UP001197684">
    <property type="component" value="Unassembled WGS sequence"/>
</dbReference>
<keyword evidence="1" id="KW-0472">Membrane</keyword>
<feature type="transmembrane region" description="Helical" evidence="1">
    <location>
        <begin position="186"/>
        <end position="213"/>
    </location>
</feature>
<keyword evidence="1" id="KW-1133">Transmembrane helix</keyword>
<feature type="transmembrane region" description="Helical" evidence="1">
    <location>
        <begin position="32"/>
        <end position="48"/>
    </location>
</feature>
<feature type="transmembrane region" description="Helical" evidence="1">
    <location>
        <begin position="233"/>
        <end position="252"/>
    </location>
</feature>
<protein>
    <recommendedName>
        <fullName evidence="4">O-antigen polymerase</fullName>
    </recommendedName>
</protein>
<feature type="transmembrane region" description="Helical" evidence="1">
    <location>
        <begin position="60"/>
        <end position="78"/>
    </location>
</feature>
<feature type="transmembrane region" description="Helical" evidence="1">
    <location>
        <begin position="84"/>
        <end position="100"/>
    </location>
</feature>
<organism evidence="2 3">
    <name type="scientific">Agathobacter rectalis</name>
    <dbReference type="NCBI Taxonomy" id="39491"/>
    <lineage>
        <taxon>Bacteria</taxon>
        <taxon>Bacillati</taxon>
        <taxon>Bacillota</taxon>
        <taxon>Clostridia</taxon>
        <taxon>Lachnospirales</taxon>
        <taxon>Lachnospiraceae</taxon>
        <taxon>Agathobacter</taxon>
    </lineage>
</organism>
<name>A0AAW4UGL4_9FIRM</name>